<dbReference type="PROSITE" id="PS50157">
    <property type="entry name" value="ZINC_FINGER_C2H2_2"/>
    <property type="match status" value="1"/>
</dbReference>
<keyword evidence="3" id="KW-0862">Zinc</keyword>
<dbReference type="SUPFAM" id="SSF57667">
    <property type="entry name" value="beta-beta-alpha zinc fingers"/>
    <property type="match status" value="1"/>
</dbReference>
<feature type="compositionally biased region" description="Polar residues" evidence="5">
    <location>
        <begin position="1"/>
        <end position="18"/>
    </location>
</feature>
<dbReference type="SMART" id="SM00355">
    <property type="entry name" value="ZnF_C2H2"/>
    <property type="match status" value="1"/>
</dbReference>
<dbReference type="Gene3D" id="3.30.160.60">
    <property type="entry name" value="Classic Zinc Finger"/>
    <property type="match status" value="1"/>
</dbReference>
<dbReference type="GO" id="GO:0008270">
    <property type="term" value="F:zinc ion binding"/>
    <property type="evidence" value="ECO:0007669"/>
    <property type="project" value="UniProtKB-KW"/>
</dbReference>
<comment type="caution">
    <text evidence="7">The sequence shown here is derived from an EMBL/GenBank/DDBJ whole genome shotgun (WGS) entry which is preliminary data.</text>
</comment>
<dbReference type="FunFam" id="3.30.160.60:FF:000446">
    <property type="entry name" value="Zinc finger protein"/>
    <property type="match status" value="1"/>
</dbReference>
<evidence type="ECO:0000259" key="6">
    <source>
        <dbReference type="PROSITE" id="PS50157"/>
    </source>
</evidence>
<name>A0A437ANU4_9MICR</name>
<feature type="region of interest" description="Disordered" evidence="5">
    <location>
        <begin position="1"/>
        <end position="28"/>
    </location>
</feature>
<organism evidence="7 8">
    <name type="scientific">Tubulinosema ratisbonensis</name>
    <dbReference type="NCBI Taxonomy" id="291195"/>
    <lineage>
        <taxon>Eukaryota</taxon>
        <taxon>Fungi</taxon>
        <taxon>Fungi incertae sedis</taxon>
        <taxon>Microsporidia</taxon>
        <taxon>Tubulinosematoidea</taxon>
        <taxon>Tubulinosematidae</taxon>
        <taxon>Tubulinosema</taxon>
    </lineage>
</organism>
<protein>
    <submittedName>
        <fullName evidence="7">Zinc finger protein</fullName>
    </submittedName>
</protein>
<keyword evidence="1" id="KW-0479">Metal-binding</keyword>
<evidence type="ECO:0000256" key="3">
    <source>
        <dbReference type="ARBA" id="ARBA00022833"/>
    </source>
</evidence>
<dbReference type="PROSITE" id="PS00028">
    <property type="entry name" value="ZINC_FINGER_C2H2_1"/>
    <property type="match status" value="1"/>
</dbReference>
<evidence type="ECO:0000256" key="2">
    <source>
        <dbReference type="ARBA" id="ARBA00022771"/>
    </source>
</evidence>
<dbReference type="InterPro" id="IPR036236">
    <property type="entry name" value="Znf_C2H2_sf"/>
</dbReference>
<evidence type="ECO:0000313" key="8">
    <source>
        <dbReference type="Proteomes" id="UP000282876"/>
    </source>
</evidence>
<evidence type="ECO:0000313" key="7">
    <source>
        <dbReference type="EMBL" id="RVD92885.1"/>
    </source>
</evidence>
<dbReference type="Proteomes" id="UP000282876">
    <property type="component" value="Unassembled WGS sequence"/>
</dbReference>
<reference evidence="7 8" key="1">
    <citation type="submission" date="2018-10" db="EMBL/GenBank/DDBJ databases">
        <title>Draft genome sequence of the microsporidian Tubulinosema ratisbonensis.</title>
        <authorList>
            <person name="Polonais V."/>
            <person name="Peyretaillade E."/>
            <person name="Niehus S."/>
            <person name="Wawrzyniak I."/>
            <person name="Franchet A."/>
            <person name="Gaspin C."/>
            <person name="Reichstadt M."/>
            <person name="Belser C."/>
            <person name="Labadie K."/>
            <person name="Delbac F."/>
            <person name="Ferrandon D."/>
        </authorList>
    </citation>
    <scope>NUCLEOTIDE SEQUENCE [LARGE SCALE GENOMIC DNA]</scope>
    <source>
        <strain evidence="7 8">Franzen</strain>
    </source>
</reference>
<accession>A0A437ANU4</accession>
<evidence type="ECO:0000256" key="1">
    <source>
        <dbReference type="ARBA" id="ARBA00022723"/>
    </source>
</evidence>
<proteinExistence type="predicted"/>
<dbReference type="InterPro" id="IPR013087">
    <property type="entry name" value="Znf_C2H2_type"/>
</dbReference>
<evidence type="ECO:0000256" key="4">
    <source>
        <dbReference type="PROSITE-ProRule" id="PRU00042"/>
    </source>
</evidence>
<dbReference type="AlphaFoldDB" id="A0A437ANU4"/>
<sequence>MSSNFDPNFNTQEPTDSFLSKDETKPKRRTYSEVNIALKSQTEACKQYKKFKTRKFRYELVEYETIGTRPIKMYTWVSDTPPQKILKEKQKGKDINKCEVCNKIFSEKRNLQRHLNIHAKK</sequence>
<evidence type="ECO:0000256" key="5">
    <source>
        <dbReference type="SAM" id="MobiDB-lite"/>
    </source>
</evidence>
<dbReference type="OrthoDB" id="6077919at2759"/>
<feature type="domain" description="C2H2-type" evidence="6">
    <location>
        <begin position="96"/>
        <end position="121"/>
    </location>
</feature>
<keyword evidence="8" id="KW-1185">Reference proteome</keyword>
<dbReference type="EMBL" id="RCSS01000129">
    <property type="protein sequence ID" value="RVD92885.1"/>
    <property type="molecule type" value="Genomic_DNA"/>
</dbReference>
<gene>
    <name evidence="7" type="ORF">TUBRATIS_005930</name>
</gene>
<dbReference type="VEuPathDB" id="MicrosporidiaDB:TUBRATIS_005930"/>
<dbReference type="Pfam" id="PF00096">
    <property type="entry name" value="zf-C2H2"/>
    <property type="match status" value="1"/>
</dbReference>
<keyword evidence="2 4" id="KW-0863">Zinc-finger</keyword>